<evidence type="ECO:0000313" key="3">
    <source>
        <dbReference type="EMBL" id="MBC8597085.1"/>
    </source>
</evidence>
<dbReference type="SUPFAM" id="SSF82185">
    <property type="entry name" value="Histone H3 K4-specific methyltransferase SET7/9 N-terminal domain"/>
    <property type="match status" value="1"/>
</dbReference>
<keyword evidence="1" id="KW-0677">Repeat</keyword>
<protein>
    <recommendedName>
        <fullName evidence="5">MORN repeat protein</fullName>
    </recommendedName>
</protein>
<dbReference type="EMBL" id="JACRTE010000014">
    <property type="protein sequence ID" value="MBC8597085.1"/>
    <property type="molecule type" value="Genomic_DNA"/>
</dbReference>
<evidence type="ECO:0000256" key="2">
    <source>
        <dbReference type="SAM" id="SignalP"/>
    </source>
</evidence>
<feature type="chain" id="PRO_5036859050" description="MORN repeat protein" evidence="2">
    <location>
        <begin position="24"/>
        <end position="572"/>
    </location>
</feature>
<dbReference type="InterPro" id="IPR003409">
    <property type="entry name" value="MORN"/>
</dbReference>
<evidence type="ECO:0000313" key="4">
    <source>
        <dbReference type="Proteomes" id="UP000647416"/>
    </source>
</evidence>
<dbReference type="SMART" id="SM00698">
    <property type="entry name" value="MORN"/>
    <property type="match status" value="4"/>
</dbReference>
<keyword evidence="2" id="KW-0732">Signal</keyword>
<gene>
    <name evidence="3" type="ORF">H8706_09425</name>
</gene>
<evidence type="ECO:0000256" key="1">
    <source>
        <dbReference type="ARBA" id="ARBA00022737"/>
    </source>
</evidence>
<proteinExistence type="predicted"/>
<dbReference type="Proteomes" id="UP000647416">
    <property type="component" value="Unassembled WGS sequence"/>
</dbReference>
<sequence length="572" mass="65756">MKKFFCVLLVLCAVMLMFCTAYAEDLGYVKETDIVTFIDYCPIESFNYKGKTFVIAEALSKYGFNVLWNGDKRTLEITRPERNFTPYATDVINAKKENVTFKDLFKVYPTDIKTYINGNLSESYNIFGTTMVSVDAVGEYGGGYVKYDDGKRRLDVCIIEKEIENCEEKTENSENSVSGEKGFFGSDGNLLYGVKKYDNQSRYGESYYYVYGDFSNDKTVSVNGSYIYSNLEKYEYKNVENYQVNVFPSDLENPSFTMNFDEKATVYIEQDGRFKYGVRVRSAKFENGGEARYLPETGEIYLIHEKENSPYDEGVGAVYDDDGNEIYNSETYPRKFNGMLFKNGRKIYDGEIHLDRFEVVIGSASNEDVKRITALWAPGYTDTDGVIYYYSDSNDIYNEKADSILYRGNVVNGVMHGNGTMYYINYGMYSENMKEVRKILVYGEGREPGVMYSVDEFVMYEGEFKDGRIDGKGKMYRNGALTSEGEWKRGKKDGFMTEYNAYFDEIYLIYEGNYKDGEKNGEGVEYSPKGNPQFEGMYKSFAGTFENGIQKDGKHYGLKYNAEKNCHEVYEE</sequence>
<comment type="caution">
    <text evidence="3">The sequence shown here is derived from an EMBL/GenBank/DDBJ whole genome shotgun (WGS) entry which is preliminary data.</text>
</comment>
<reference evidence="3" key="1">
    <citation type="submission" date="2020-08" db="EMBL/GenBank/DDBJ databases">
        <title>Genome public.</title>
        <authorList>
            <person name="Liu C."/>
            <person name="Sun Q."/>
        </authorList>
    </citation>
    <scope>NUCLEOTIDE SEQUENCE</scope>
    <source>
        <strain evidence="3">NSJ-50</strain>
    </source>
</reference>
<dbReference type="Pfam" id="PF02493">
    <property type="entry name" value="MORN"/>
    <property type="match status" value="4"/>
</dbReference>
<dbReference type="AlphaFoldDB" id="A0A926FF48"/>
<dbReference type="Gene3D" id="2.20.110.10">
    <property type="entry name" value="Histone H3 K4-specific methyltransferase SET7/9 N-terminal domain"/>
    <property type="match status" value="1"/>
</dbReference>
<keyword evidence="4" id="KW-1185">Reference proteome</keyword>
<evidence type="ECO:0008006" key="5">
    <source>
        <dbReference type="Google" id="ProtNLM"/>
    </source>
</evidence>
<dbReference type="RefSeq" id="WP_262432427.1">
    <property type="nucleotide sequence ID" value="NZ_JACRTE010000014.1"/>
</dbReference>
<accession>A0A926FF48</accession>
<organism evidence="3 4">
    <name type="scientific">Qingrenia yutianensis</name>
    <dbReference type="NCBI Taxonomy" id="2763676"/>
    <lineage>
        <taxon>Bacteria</taxon>
        <taxon>Bacillati</taxon>
        <taxon>Bacillota</taxon>
        <taxon>Clostridia</taxon>
        <taxon>Eubacteriales</taxon>
        <taxon>Oscillospiraceae</taxon>
        <taxon>Qingrenia</taxon>
    </lineage>
</organism>
<feature type="signal peptide" evidence="2">
    <location>
        <begin position="1"/>
        <end position="23"/>
    </location>
</feature>
<name>A0A926FF48_9FIRM</name>